<dbReference type="Proteomes" id="UP000198287">
    <property type="component" value="Unassembled WGS sequence"/>
</dbReference>
<protein>
    <recommendedName>
        <fullName evidence="3">F-box domain-containing protein</fullName>
    </recommendedName>
</protein>
<dbReference type="Gene3D" id="3.80.10.10">
    <property type="entry name" value="Ribonuclease Inhibitor"/>
    <property type="match status" value="1"/>
</dbReference>
<organism evidence="1 2">
    <name type="scientific">Folsomia candida</name>
    <name type="common">Springtail</name>
    <dbReference type="NCBI Taxonomy" id="158441"/>
    <lineage>
        <taxon>Eukaryota</taxon>
        <taxon>Metazoa</taxon>
        <taxon>Ecdysozoa</taxon>
        <taxon>Arthropoda</taxon>
        <taxon>Hexapoda</taxon>
        <taxon>Collembola</taxon>
        <taxon>Entomobryomorpha</taxon>
        <taxon>Isotomoidea</taxon>
        <taxon>Isotomidae</taxon>
        <taxon>Proisotominae</taxon>
        <taxon>Folsomia</taxon>
    </lineage>
</organism>
<dbReference type="InterPro" id="IPR032675">
    <property type="entry name" value="LRR_dom_sf"/>
</dbReference>
<accession>A0A226EDS1</accession>
<dbReference type="AlphaFoldDB" id="A0A226EDS1"/>
<dbReference type="SUPFAM" id="SSF52047">
    <property type="entry name" value="RNI-like"/>
    <property type="match status" value="1"/>
</dbReference>
<evidence type="ECO:0000313" key="1">
    <source>
        <dbReference type="EMBL" id="OXA55294.1"/>
    </source>
</evidence>
<dbReference type="OMA" id="TELFIRV"/>
<name>A0A226EDS1_FOLCA</name>
<evidence type="ECO:0008006" key="3">
    <source>
        <dbReference type="Google" id="ProtNLM"/>
    </source>
</evidence>
<evidence type="ECO:0000313" key="2">
    <source>
        <dbReference type="Proteomes" id="UP000198287"/>
    </source>
</evidence>
<dbReference type="OrthoDB" id="10447253at2759"/>
<gene>
    <name evidence="1" type="ORF">Fcan01_09561</name>
</gene>
<comment type="caution">
    <text evidence="1">The sequence shown here is derived from an EMBL/GenBank/DDBJ whole genome shotgun (WGS) entry which is preliminary data.</text>
</comment>
<reference evidence="1 2" key="1">
    <citation type="submission" date="2015-12" db="EMBL/GenBank/DDBJ databases">
        <title>The genome of Folsomia candida.</title>
        <authorList>
            <person name="Faddeeva A."/>
            <person name="Derks M.F."/>
            <person name="Anvar Y."/>
            <person name="Smit S."/>
            <person name="Van Straalen N."/>
            <person name="Roelofs D."/>
        </authorList>
    </citation>
    <scope>NUCLEOTIDE SEQUENCE [LARGE SCALE GENOMIC DNA]</scope>
    <source>
        <strain evidence="1 2">VU population</strain>
        <tissue evidence="1">Whole body</tissue>
    </source>
</reference>
<proteinExistence type="predicted"/>
<sequence length="500" mass="57653">MTMSAEMKFQPHPLLMDHVVENILLSMDSDLLGHYCKIFRLVCKDWTRIATRVYKAKRGRIVFKRNFIGKVSGLFIRVMKTSSNIPFQNFKFCSDSYDDEYFTELLHVCGGSISVLDLNIVNPCNLKFPKEFPDLVLGRLRKLIFHVRLDCFEVVQTEMASLLETLFRISPKLEILDLKVLRGVSRTVRNTQMSLTALTKFGEVLSTQLPDGVRDLKLHITINDSQLRELNKRRLNLRRLDVYFQQSELSTEALQEFFEKCGPRLINCKVLGNQFITQKVQFPVFPCLEYLSALGRAPKYLEYAKLFPSLQRLEICLWDSFDDIFPPNCYSTTLQHIIFPYQVGSPAIFQRMGNCFPNLRKLTQVVVTSSEALVSIFKSLKTLQMLDICFGYDFQTSVSLDTLFTGISDCSVLVKYSEEQVQAEIGRYNVDSIRNLKELRYLSIMAAPLTMPSTARITDISVYYGLLQMKNLSIVKLDYFPISIPCLEVLRKRVNLQRPV</sequence>
<keyword evidence="2" id="KW-1185">Reference proteome</keyword>
<dbReference type="EMBL" id="LNIX01000004">
    <property type="protein sequence ID" value="OXA55294.1"/>
    <property type="molecule type" value="Genomic_DNA"/>
</dbReference>